<keyword evidence="2" id="KW-0614">Plasmid</keyword>
<gene>
    <name evidence="2" type="ORF">MKI86_20485</name>
</gene>
<protein>
    <recommendedName>
        <fullName evidence="4">Glycosyl transferase family 25</fullName>
    </recommendedName>
</protein>
<reference evidence="2 3" key="1">
    <citation type="submission" date="2022-02" db="EMBL/GenBank/DDBJ databases">
        <title>Shinella B3.7 sp. nov., isolated from Sediment (Zhairuo Island).</title>
        <authorList>
            <person name="Chen G."/>
        </authorList>
    </citation>
    <scope>NUCLEOTIDE SEQUENCE [LARGE SCALE GENOMIC DNA]</scope>
    <source>
        <strain evidence="2 3">B3.7</strain>
        <plasmid evidence="2">unnamed</plasmid>
    </source>
</reference>
<organism evidence="2 3">
    <name type="scientific">Shinella sedimenti</name>
    <dbReference type="NCBI Taxonomy" id="2919913"/>
    <lineage>
        <taxon>Bacteria</taxon>
        <taxon>Pseudomonadati</taxon>
        <taxon>Pseudomonadota</taxon>
        <taxon>Alphaproteobacteria</taxon>
        <taxon>Hyphomicrobiales</taxon>
        <taxon>Rhizobiaceae</taxon>
        <taxon>Shinella</taxon>
    </lineage>
</organism>
<dbReference type="EMBL" id="JAKVIN010000009">
    <property type="protein sequence ID" value="MCJ8151523.1"/>
    <property type="molecule type" value="Genomic_DNA"/>
</dbReference>
<feature type="region of interest" description="Disordered" evidence="1">
    <location>
        <begin position="824"/>
        <end position="850"/>
    </location>
</feature>
<evidence type="ECO:0000313" key="2">
    <source>
        <dbReference type="EMBL" id="MCJ8151523.1"/>
    </source>
</evidence>
<proteinExistence type="predicted"/>
<evidence type="ECO:0008006" key="4">
    <source>
        <dbReference type="Google" id="ProtNLM"/>
    </source>
</evidence>
<dbReference type="RefSeq" id="WP_241604800.1">
    <property type="nucleotide sequence ID" value="NZ_JAKVIN010000009.1"/>
</dbReference>
<name>A0ABT0CSD4_9HYPH</name>
<comment type="caution">
    <text evidence="2">The sequence shown here is derived from an EMBL/GenBank/DDBJ whole genome shotgun (WGS) entry which is preliminary data.</text>
</comment>
<keyword evidence="3" id="KW-1185">Reference proteome</keyword>
<accession>A0ABT0CSD4</accession>
<dbReference type="Proteomes" id="UP001201844">
    <property type="component" value="Unassembled WGS sequence"/>
</dbReference>
<evidence type="ECO:0000256" key="1">
    <source>
        <dbReference type="SAM" id="MobiDB-lite"/>
    </source>
</evidence>
<evidence type="ECO:0000313" key="3">
    <source>
        <dbReference type="Proteomes" id="UP001201844"/>
    </source>
</evidence>
<sequence>MGKAVKKEPIVSTLEQYQSQFRSAVQAATAFEKHEGQGQKLLYIALEQIFAFGEEIRGDMQAFEAFLAANGESLNKVTKANPYNALVGMAFSATRSKSWCSERANVLLYASETAGDTPLVDWLENGGGVSGRYAEAVQHFARPAAGKAASLRSSRLASITSRLQQARVVTGALPGVTLANGFHRSLLFSEGGQTFLVHVRDEDDQKIIEKYLLEVAGNATPSNHPLADRQLYPLFRAIDLILGTCIPSHKGTGLIAIWNEAEDNGAVTKLRLLSSAHSFTNATVTLKAALPELDGQGYLILDSEDAEMFRERFADDHSWRVEAGDEGIVIVDDAKSQTRLKLRPIVDYADAKLRQGKKLGRRTRHFVATCDGMKASAKNLETAANLSKMRNKDRLTDVVKPKRFKWLYPFQPEDLLEEPPKKGMLEVGVVDVAAYSMLSYPFLSHAEMVEPIDPQMELSFVDIAAFLKVASAYGEDLNGYIADSDVRDAAFCIDHTFGDGDRFEYVSPMVLGVSMARTQVCEDFTAAPVMPQAPATSRPRDYSLIEANRTKKTNFPAIPSSSGRVFGAFITSFMPDDAELKAARKFNFEWQLEWWRRMTDIPVHVIASNWADEEIAASTELGRLSEYGGSITRVGPRILIENRIDCLKQLYASDFDWGIIMDDDAVLMQAENHNSSYRLFAEMAANGISIYNGVDLFAPIYGRKAPFNDELNGPGNPYADNHVFKTSTDLKGSMIVVRNFVKEGKAPLLPDPNFRCHGEDTYLTLKAVSMGYSPMTSWNMVLEELAGDSTFATTDDDRTEKMREGHERLVSEFGHLGLRMKPNSHALDKREFEKQSLGGKPKQVSVPKPR</sequence>
<geneLocation type="plasmid" evidence="2">
    <name>unnamed</name>
</geneLocation>